<dbReference type="GO" id="GO:0005092">
    <property type="term" value="F:GDP-dissociation inhibitor activity"/>
    <property type="evidence" value="ECO:0007669"/>
    <property type="project" value="InterPro"/>
</dbReference>
<feature type="compositionally biased region" description="Low complexity" evidence="2">
    <location>
        <begin position="525"/>
        <end position="542"/>
    </location>
</feature>
<dbReference type="EMBL" id="GL377318">
    <property type="protein sequence ID" value="EFI91385.1"/>
    <property type="molecule type" value="Genomic_DNA"/>
</dbReference>
<dbReference type="PANTHER" id="PTHR11787:SF4">
    <property type="entry name" value="CHM, RAB ESCORT PROTEIN 1"/>
    <property type="match status" value="1"/>
</dbReference>
<dbReference type="OMA" id="HQYLEFQ"/>
<name>D8QLP7_SCHCM</name>
<reference evidence="3 4" key="1">
    <citation type="journal article" date="2010" name="Nat. Biotechnol.">
        <title>Genome sequence of the model mushroom Schizophyllum commune.</title>
        <authorList>
            <person name="Ohm R.A."/>
            <person name="de Jong J.F."/>
            <person name="Lugones L.G."/>
            <person name="Aerts A."/>
            <person name="Kothe E."/>
            <person name="Stajich J.E."/>
            <person name="de Vries R.P."/>
            <person name="Record E."/>
            <person name="Levasseur A."/>
            <person name="Baker S.E."/>
            <person name="Bartholomew K.A."/>
            <person name="Coutinho P.M."/>
            <person name="Erdmann S."/>
            <person name="Fowler T.J."/>
            <person name="Gathman A.C."/>
            <person name="Lombard V."/>
            <person name="Henrissat B."/>
            <person name="Knabe N."/>
            <person name="Kuees U."/>
            <person name="Lilly W.W."/>
            <person name="Lindquist E."/>
            <person name="Lucas S."/>
            <person name="Magnuson J.K."/>
            <person name="Piumi F."/>
            <person name="Raudaskoski M."/>
            <person name="Salamov A."/>
            <person name="Schmutz J."/>
            <person name="Schwarze F.W.M.R."/>
            <person name="vanKuyk P.A."/>
            <person name="Horton J.S."/>
            <person name="Grigoriev I.V."/>
            <person name="Woesten H.A.B."/>
        </authorList>
    </citation>
    <scope>NUCLEOTIDE SEQUENCE [LARGE SCALE GENOMIC DNA]</scope>
    <source>
        <strain evidence="4">H4-8 / FGSC 9210</strain>
    </source>
</reference>
<dbReference type="VEuPathDB" id="FungiDB:SCHCODRAFT_02662856"/>
<dbReference type="SUPFAM" id="SSF54373">
    <property type="entry name" value="FAD-linked reductases, C-terminal domain"/>
    <property type="match status" value="1"/>
</dbReference>
<dbReference type="VEuPathDB" id="FungiDB:SCHCODRAFT_02138543"/>
<dbReference type="PRINTS" id="PR00891">
    <property type="entry name" value="RABGDIREP"/>
</dbReference>
<dbReference type="Pfam" id="PF00996">
    <property type="entry name" value="GDI"/>
    <property type="match status" value="1"/>
</dbReference>
<sequence>MDSHFDVAIVGTTLAHAVAAAALAKAGLRVVHVDKNAYYGAHDASLAADELGADIPHPRRYNIGLAPGLVPAQGPLIDALVASGVARYLDFRLIDRIALADQDAIHPVPTDKAAIFAADIPLLHKRRLMSFLRQQAEASDVPSGTLHTALNAAKLPSDLVNAVAYALAFATRADDPAASSLARLRTHLRSAGRYGPSPFLLPHYGGPGELAQAFCRAAAVGGAVYILGRDFQIESTADKHTLTIDEVPDVLTADLLIHHVEDPSLIPIARAIAIIARPISFANDPEEATVVVFPPSDGGFAVTGLITGSSSMSCPEGSYIVYLSTPLPNVESTSSPAERAESVLRPYLDRLLAAAGPDPPAELHTETVAMPADADQPADAIAVAGASAQSPNTSSSEEHRRVAPDIPTPPATRPPIHPLFTHFYVQHTPASETLCSGTSTMIPAPGAYDVPEDLTSESSAPSGTAADLGNRSSRLPPPLPSGPDAAATTGARIFWAAIRALRQKDGGATPTDEAPLNTSPELEQAAASDASTATSASPSAATMPESSGTDRVAKRRAALATTTLWPPLVVRDADDEGGW</sequence>
<dbReference type="InterPro" id="IPR036188">
    <property type="entry name" value="FAD/NAD-bd_sf"/>
</dbReference>
<dbReference type="STRING" id="578458.D8QLP7"/>
<dbReference type="GO" id="GO:0007264">
    <property type="term" value="P:small GTPase-mediated signal transduction"/>
    <property type="evidence" value="ECO:0007669"/>
    <property type="project" value="InterPro"/>
</dbReference>
<dbReference type="HOGENOM" id="CLU_021695_3_0_1"/>
<dbReference type="Gene3D" id="3.30.519.10">
    <property type="entry name" value="Guanine Nucleotide Dissociation Inhibitor, domain 2"/>
    <property type="match status" value="2"/>
</dbReference>
<evidence type="ECO:0000256" key="1">
    <source>
        <dbReference type="ARBA" id="ARBA00005593"/>
    </source>
</evidence>
<feature type="region of interest" description="Disordered" evidence="2">
    <location>
        <begin position="446"/>
        <end position="486"/>
    </location>
</feature>
<dbReference type="GO" id="GO:0016192">
    <property type="term" value="P:vesicle-mediated transport"/>
    <property type="evidence" value="ECO:0007669"/>
    <property type="project" value="TreeGrafter"/>
</dbReference>
<organism evidence="4">
    <name type="scientific">Schizophyllum commune (strain H4-8 / FGSC 9210)</name>
    <name type="common">Split gill fungus</name>
    <dbReference type="NCBI Taxonomy" id="578458"/>
    <lineage>
        <taxon>Eukaryota</taxon>
        <taxon>Fungi</taxon>
        <taxon>Dikarya</taxon>
        <taxon>Basidiomycota</taxon>
        <taxon>Agaricomycotina</taxon>
        <taxon>Agaricomycetes</taxon>
        <taxon>Agaricomycetidae</taxon>
        <taxon>Agaricales</taxon>
        <taxon>Schizophyllaceae</taxon>
        <taxon>Schizophyllum</taxon>
    </lineage>
</organism>
<evidence type="ECO:0000313" key="3">
    <source>
        <dbReference type="EMBL" id="EFI91385.1"/>
    </source>
</evidence>
<dbReference type="PANTHER" id="PTHR11787">
    <property type="entry name" value="RAB GDP-DISSOCIATION INHIBITOR"/>
    <property type="match status" value="1"/>
</dbReference>
<dbReference type="Gene3D" id="3.50.50.60">
    <property type="entry name" value="FAD/NAD(P)-binding domain"/>
    <property type="match status" value="1"/>
</dbReference>
<dbReference type="InParanoid" id="D8QLP7"/>
<dbReference type="Proteomes" id="UP000007431">
    <property type="component" value="Unassembled WGS sequence"/>
</dbReference>
<feature type="region of interest" description="Disordered" evidence="2">
    <location>
        <begin position="505"/>
        <end position="579"/>
    </location>
</feature>
<evidence type="ECO:0000256" key="2">
    <source>
        <dbReference type="SAM" id="MobiDB-lite"/>
    </source>
</evidence>
<feature type="region of interest" description="Disordered" evidence="2">
    <location>
        <begin position="384"/>
        <end position="417"/>
    </location>
</feature>
<keyword evidence="4" id="KW-1185">Reference proteome</keyword>
<feature type="compositionally biased region" description="Pro residues" evidence="2">
    <location>
        <begin position="406"/>
        <end position="417"/>
    </location>
</feature>
<evidence type="ECO:0000313" key="4">
    <source>
        <dbReference type="Proteomes" id="UP000007431"/>
    </source>
</evidence>
<comment type="similarity">
    <text evidence="1">Belongs to the Rab GDI family.</text>
</comment>
<gene>
    <name evidence="3" type="ORF">SCHCODRAFT_114770</name>
</gene>
<dbReference type="eggNOG" id="KOG1439">
    <property type="taxonomic scope" value="Eukaryota"/>
</dbReference>
<dbReference type="GO" id="GO:0005968">
    <property type="term" value="C:Rab-protein geranylgeranyltransferase complex"/>
    <property type="evidence" value="ECO:0007669"/>
    <property type="project" value="TreeGrafter"/>
</dbReference>
<proteinExistence type="inferred from homology"/>
<feature type="non-terminal residue" evidence="3">
    <location>
        <position position="579"/>
    </location>
</feature>
<feature type="compositionally biased region" description="Low complexity" evidence="2">
    <location>
        <begin position="558"/>
        <end position="570"/>
    </location>
</feature>
<dbReference type="GO" id="GO:0005634">
    <property type="term" value="C:nucleus"/>
    <property type="evidence" value="ECO:0007669"/>
    <property type="project" value="TreeGrafter"/>
</dbReference>
<protein>
    <submittedName>
        <fullName evidence="3">Uncharacterized protein</fullName>
    </submittedName>
</protein>
<dbReference type="SUPFAM" id="SSF51905">
    <property type="entry name" value="FAD/NAD(P)-binding domain"/>
    <property type="match status" value="1"/>
</dbReference>
<dbReference type="InterPro" id="IPR018203">
    <property type="entry name" value="GDP_dissociation_inhibitor"/>
</dbReference>
<dbReference type="AlphaFoldDB" id="D8QLP7"/>
<dbReference type="Gene3D" id="1.10.405.10">
    <property type="entry name" value="Guanine Nucleotide Dissociation Inhibitor, domain 1"/>
    <property type="match status" value="1"/>
</dbReference>
<dbReference type="GO" id="GO:0005829">
    <property type="term" value="C:cytosol"/>
    <property type="evidence" value="ECO:0007669"/>
    <property type="project" value="TreeGrafter"/>
</dbReference>
<accession>D8QLP7</accession>